<protein>
    <submittedName>
        <fullName evidence="1">Uncharacterized protein</fullName>
    </submittedName>
</protein>
<reference evidence="1" key="2">
    <citation type="submission" date="2021-03" db="UniProtKB">
        <authorList>
            <consortium name="EnsemblPlants"/>
        </authorList>
    </citation>
    <scope>IDENTIFICATION</scope>
</reference>
<keyword evidence="2" id="KW-1185">Reference proteome</keyword>
<dbReference type="EnsemblPlants" id="AUR62014244-RA">
    <property type="protein sequence ID" value="AUR62014244-RA:cds"/>
    <property type="gene ID" value="AUR62014244"/>
</dbReference>
<dbReference type="AlphaFoldDB" id="A0A803LJU7"/>
<accession>A0A803LJU7</accession>
<dbReference type="Proteomes" id="UP000596660">
    <property type="component" value="Unplaced"/>
</dbReference>
<organism evidence="1 2">
    <name type="scientific">Chenopodium quinoa</name>
    <name type="common">Quinoa</name>
    <dbReference type="NCBI Taxonomy" id="63459"/>
    <lineage>
        <taxon>Eukaryota</taxon>
        <taxon>Viridiplantae</taxon>
        <taxon>Streptophyta</taxon>
        <taxon>Embryophyta</taxon>
        <taxon>Tracheophyta</taxon>
        <taxon>Spermatophyta</taxon>
        <taxon>Magnoliopsida</taxon>
        <taxon>eudicotyledons</taxon>
        <taxon>Gunneridae</taxon>
        <taxon>Pentapetalae</taxon>
        <taxon>Caryophyllales</taxon>
        <taxon>Chenopodiaceae</taxon>
        <taxon>Chenopodioideae</taxon>
        <taxon>Atripliceae</taxon>
        <taxon>Chenopodium</taxon>
    </lineage>
</organism>
<dbReference type="Gramene" id="AUR62014244-RA">
    <property type="protein sequence ID" value="AUR62014244-RA:cds"/>
    <property type="gene ID" value="AUR62014244"/>
</dbReference>
<name>A0A803LJU7_CHEQI</name>
<proteinExistence type="predicted"/>
<sequence>MGIVCSSRLYCECLRAKRYQGYGFVESRSEEDANYELGIIALHIKLRATGGNKAKTIGPANLNCQWKHYSTFAVGC</sequence>
<evidence type="ECO:0000313" key="2">
    <source>
        <dbReference type="Proteomes" id="UP000596660"/>
    </source>
</evidence>
<reference evidence="1" key="1">
    <citation type="journal article" date="2017" name="Nature">
        <title>The genome of Chenopodium quinoa.</title>
        <authorList>
            <person name="Jarvis D.E."/>
            <person name="Ho Y.S."/>
            <person name="Lightfoot D.J."/>
            <person name="Schmoeckel S.M."/>
            <person name="Li B."/>
            <person name="Borm T.J.A."/>
            <person name="Ohyanagi H."/>
            <person name="Mineta K."/>
            <person name="Michell C.T."/>
            <person name="Saber N."/>
            <person name="Kharbatia N.M."/>
            <person name="Rupper R.R."/>
            <person name="Sharp A.R."/>
            <person name="Dally N."/>
            <person name="Boughton B.A."/>
            <person name="Woo Y.H."/>
            <person name="Gao G."/>
            <person name="Schijlen E.G.W.M."/>
            <person name="Guo X."/>
            <person name="Momin A.A."/>
            <person name="Negrao S."/>
            <person name="Al-Babili S."/>
            <person name="Gehring C."/>
            <person name="Roessner U."/>
            <person name="Jung C."/>
            <person name="Murphy K."/>
            <person name="Arold S.T."/>
            <person name="Gojobori T."/>
            <person name="van der Linden C.G."/>
            <person name="van Loo E.N."/>
            <person name="Jellen E.N."/>
            <person name="Maughan P.J."/>
            <person name="Tester M."/>
        </authorList>
    </citation>
    <scope>NUCLEOTIDE SEQUENCE [LARGE SCALE GENOMIC DNA]</scope>
    <source>
        <strain evidence="1">cv. PI 614886</strain>
    </source>
</reference>
<evidence type="ECO:0000313" key="1">
    <source>
        <dbReference type="EnsemblPlants" id="AUR62014244-RA:cds"/>
    </source>
</evidence>